<reference evidence="1 2" key="1">
    <citation type="journal article" date="2019" name="Int. J. Syst. Evol. Microbiol.">
        <title>The Global Catalogue of Microorganisms (GCM) 10K type strain sequencing project: providing services to taxonomists for standard genome sequencing and annotation.</title>
        <authorList>
            <consortium name="The Broad Institute Genomics Platform"/>
            <consortium name="The Broad Institute Genome Sequencing Center for Infectious Disease"/>
            <person name="Wu L."/>
            <person name="Ma J."/>
        </authorList>
    </citation>
    <scope>NUCLEOTIDE SEQUENCE [LARGE SCALE GENOMIC DNA]</scope>
    <source>
        <strain evidence="1 2">DT92</strain>
    </source>
</reference>
<dbReference type="Proteomes" id="UP001596368">
    <property type="component" value="Unassembled WGS sequence"/>
</dbReference>
<evidence type="ECO:0000313" key="1">
    <source>
        <dbReference type="EMBL" id="MFC7136318.1"/>
    </source>
</evidence>
<dbReference type="EMBL" id="JBHSZG010000001">
    <property type="protein sequence ID" value="MFC7136318.1"/>
    <property type="molecule type" value="Genomic_DNA"/>
</dbReference>
<dbReference type="AlphaFoldDB" id="A0ABD5XS13"/>
<protein>
    <submittedName>
        <fullName evidence="1">Uncharacterized protein</fullName>
    </submittedName>
</protein>
<accession>A0ABD5XS13</accession>
<organism evidence="1 2">
    <name type="scientific">Halobaculum litoreum</name>
    <dbReference type="NCBI Taxonomy" id="3031998"/>
    <lineage>
        <taxon>Archaea</taxon>
        <taxon>Methanobacteriati</taxon>
        <taxon>Methanobacteriota</taxon>
        <taxon>Stenosarchaea group</taxon>
        <taxon>Halobacteria</taxon>
        <taxon>Halobacteriales</taxon>
        <taxon>Haloferacaceae</taxon>
        <taxon>Halobaculum</taxon>
    </lineage>
</organism>
<name>A0ABD5XS13_9EURY</name>
<keyword evidence="2" id="KW-1185">Reference proteome</keyword>
<sequence>MRVRLAEFPPHVVDEVGHLDDRQVEVAPWIRPNRFAFRAVASSRSLDATIAPACVRTAGSPALARIAWAFPGRR</sequence>
<evidence type="ECO:0000313" key="2">
    <source>
        <dbReference type="Proteomes" id="UP001596368"/>
    </source>
</evidence>
<comment type="caution">
    <text evidence="1">The sequence shown here is derived from an EMBL/GenBank/DDBJ whole genome shotgun (WGS) entry which is preliminary data.</text>
</comment>
<proteinExistence type="predicted"/>
<gene>
    <name evidence="1" type="ORF">ACFQRB_06695</name>
</gene>